<feature type="domain" description="Ciliary BBSome complex subunit 2 N-terminal" evidence="8">
    <location>
        <begin position="20"/>
        <end position="116"/>
    </location>
</feature>
<dbReference type="GO" id="GO:0016020">
    <property type="term" value="C:membrane"/>
    <property type="evidence" value="ECO:0007669"/>
    <property type="project" value="TreeGrafter"/>
</dbReference>
<organism evidence="14 15">
    <name type="scientific">Tetrahymena thermophila (strain SB210)</name>
    <dbReference type="NCBI Taxonomy" id="312017"/>
    <lineage>
        <taxon>Eukaryota</taxon>
        <taxon>Sar</taxon>
        <taxon>Alveolata</taxon>
        <taxon>Ciliophora</taxon>
        <taxon>Intramacronucleata</taxon>
        <taxon>Oligohymenophorea</taxon>
        <taxon>Hymenostomatida</taxon>
        <taxon>Tetrahymenina</taxon>
        <taxon>Tetrahymenidae</taxon>
        <taxon>Tetrahymena</taxon>
    </lineage>
</organism>
<dbReference type="EMBL" id="GG662650">
    <property type="protein sequence ID" value="EAR98638.2"/>
    <property type="molecule type" value="Genomic_DNA"/>
</dbReference>
<name>Q23PP7_TETTS</name>
<dbReference type="eggNOG" id="ENOG502QPWU">
    <property type="taxonomic scope" value="Eukaryota"/>
</dbReference>
<feature type="domain" description="BBS2 GAE" evidence="9">
    <location>
        <begin position="382"/>
        <end position="469"/>
    </location>
</feature>
<dbReference type="InterPro" id="IPR055381">
    <property type="entry name" value="BBS2_CtH_dom"/>
</dbReference>
<dbReference type="InterPro" id="IPR029333">
    <property type="entry name" value="BBS2_GAE_dom"/>
</dbReference>
<dbReference type="Pfam" id="PF14782">
    <property type="entry name" value="BBS2_GAE"/>
    <property type="match status" value="1"/>
</dbReference>
<gene>
    <name evidence="14" type="ORF">TTHERM_00463860</name>
</gene>
<dbReference type="RefSeq" id="XP_001018883.2">
    <property type="nucleotide sequence ID" value="XM_001018883.3"/>
</dbReference>
<dbReference type="GeneID" id="7846714"/>
<dbReference type="Pfam" id="PF23350">
    <property type="entry name" value="BBS2_pf"/>
    <property type="match status" value="1"/>
</dbReference>
<dbReference type="Pfam" id="PF23351">
    <property type="entry name" value="BBS2_CtH"/>
    <property type="match status" value="1"/>
</dbReference>
<evidence type="ECO:0000259" key="9">
    <source>
        <dbReference type="Pfam" id="PF14782"/>
    </source>
</evidence>
<evidence type="ECO:0000256" key="1">
    <source>
        <dbReference type="ARBA" id="ARBA00004138"/>
    </source>
</evidence>
<dbReference type="InterPro" id="IPR036322">
    <property type="entry name" value="WD40_repeat_dom_sf"/>
</dbReference>
<keyword evidence="3" id="KW-0963">Cytoplasm</keyword>
<keyword evidence="5" id="KW-0206">Cytoskeleton</keyword>
<evidence type="ECO:0000256" key="7">
    <source>
        <dbReference type="SAM" id="Coils"/>
    </source>
</evidence>
<dbReference type="PANTHER" id="PTHR32465">
    <property type="entry name" value="BARDET-BIEDL SYNDROME 2 PROTEIN"/>
    <property type="match status" value="1"/>
</dbReference>
<dbReference type="HOGENOM" id="CLU_023359_0_0_1"/>
<sequence length="716" mass="81141">MFTQAFSFNLQNPVQEQLATIVRLDGVTPTLACVSVGGKVFLYTPQGVSDDNKDQQVQFLNLNKNIKSIVSSRFHGENEKEELLLGSQNTLIAYDVIQNSERFYKDIEDGINVVAFTSEMSGNEKSLAMIGGNCSILGFTEDGEEGYWNVASDVVTSIGFSDVDGDGKLELIVGSADNQIRVFKGEEILFEFQEAAKPIIISRMNKTRFAFGLENGMVGIYAKKTRKWRAKSSLKPIAVQLSDFGNLKEGYRPLVVGRSNGQIEIRHDGTGETLHKLQLGGPISKIIRDDLRQDGTKQIICILADGQVKGYIITPRQDIQSENATVEQKTDLHIELEELTKKKEMLVQKVNSLKESLKEKQQNSDSTLLPQGTQLANIFKINPKNKQVELVVQCTKGLYIKNAILFCDKLFDGRESFFYCPQKIKNTINIPLNVKKNVSEKIAVKCMVGTNIQSNTFQVFSFSCVLPRFSRYLYLESFEKHNLDEPQSFVTMQINERIPRFVKWMQQSFIFDDKIAEALEQNQSEMTAKFVNIYTNETIEIIVNQVRATVQIKCDDIEVAGDLIQDMCQYNNITELESQGQFPKEMEKFKEVLHKVEQYSSARMNITADIADSVQMVKTFIVKAEDARILGDMKFMKKYYTDVMVQNKNLMTELLKRKTNNDILMSSLKEVNSMISKASNLRIGQFKAKVTTLCRTAVKNKDLFSLIRIIENGSEH</sequence>
<dbReference type="InterPro" id="IPR016616">
    <property type="entry name" value="Bardet-Biedl_syndrome_2_prot"/>
</dbReference>
<evidence type="ECO:0000313" key="15">
    <source>
        <dbReference type="Proteomes" id="UP000009168"/>
    </source>
</evidence>
<accession>Q23PP7</accession>
<dbReference type="Pfam" id="PF14781">
    <property type="entry name" value="BBS2_N"/>
    <property type="match status" value="1"/>
</dbReference>
<evidence type="ECO:0000259" key="8">
    <source>
        <dbReference type="Pfam" id="PF14781"/>
    </source>
</evidence>
<feature type="domain" description="Ciliary BBSome complex subunit 2 middle region" evidence="10">
    <location>
        <begin position="158"/>
        <end position="266"/>
    </location>
</feature>
<dbReference type="GO" id="GO:0031514">
    <property type="term" value="C:motile cilium"/>
    <property type="evidence" value="ECO:0007669"/>
    <property type="project" value="TreeGrafter"/>
</dbReference>
<dbReference type="Pfam" id="PF14783">
    <property type="entry name" value="BBS2_Mid"/>
    <property type="match status" value="1"/>
</dbReference>
<dbReference type="GO" id="GO:1905515">
    <property type="term" value="P:non-motile cilium assembly"/>
    <property type="evidence" value="ECO:0007669"/>
    <property type="project" value="InterPro"/>
</dbReference>
<proteinExistence type="predicted"/>
<dbReference type="PANTHER" id="PTHR32465:SF0">
    <property type="entry name" value="BARDET-BIEDL SYNDROME 2 PROTEIN"/>
    <property type="match status" value="1"/>
</dbReference>
<comment type="subcellular location">
    <subcellularLocation>
        <location evidence="1">Cell projection</location>
        <location evidence="1">Cilium</location>
    </subcellularLocation>
    <subcellularLocation>
        <location evidence="2">Cytoplasm</location>
        <location evidence="2">Cytoskeleton</location>
    </subcellularLocation>
</comment>
<feature type="domain" description="BBS2 platform" evidence="11">
    <location>
        <begin position="472"/>
        <end position="570"/>
    </location>
</feature>
<keyword evidence="6" id="KW-0966">Cell projection</keyword>
<keyword evidence="7" id="KW-0175">Coiled coil</keyword>
<evidence type="ECO:0000256" key="6">
    <source>
        <dbReference type="ARBA" id="ARBA00023273"/>
    </source>
</evidence>
<reference evidence="15" key="1">
    <citation type="journal article" date="2006" name="PLoS Biol.">
        <title>Macronuclear genome sequence of the ciliate Tetrahymena thermophila, a model eukaryote.</title>
        <authorList>
            <person name="Eisen J.A."/>
            <person name="Coyne R.S."/>
            <person name="Wu M."/>
            <person name="Wu D."/>
            <person name="Thiagarajan M."/>
            <person name="Wortman J.R."/>
            <person name="Badger J.H."/>
            <person name="Ren Q."/>
            <person name="Amedeo P."/>
            <person name="Jones K.M."/>
            <person name="Tallon L.J."/>
            <person name="Delcher A.L."/>
            <person name="Salzberg S.L."/>
            <person name="Silva J.C."/>
            <person name="Haas B.J."/>
            <person name="Majoros W.H."/>
            <person name="Farzad M."/>
            <person name="Carlton J.M."/>
            <person name="Smith R.K. Jr."/>
            <person name="Garg J."/>
            <person name="Pearlman R.E."/>
            <person name="Karrer K.M."/>
            <person name="Sun L."/>
            <person name="Manning G."/>
            <person name="Elde N.C."/>
            <person name="Turkewitz A.P."/>
            <person name="Asai D.J."/>
            <person name="Wilkes D.E."/>
            <person name="Wang Y."/>
            <person name="Cai H."/>
            <person name="Collins K."/>
            <person name="Stewart B.A."/>
            <person name="Lee S.R."/>
            <person name="Wilamowska K."/>
            <person name="Weinberg Z."/>
            <person name="Ruzzo W.L."/>
            <person name="Wloga D."/>
            <person name="Gaertig J."/>
            <person name="Frankel J."/>
            <person name="Tsao C.-C."/>
            <person name="Gorovsky M.A."/>
            <person name="Keeling P.J."/>
            <person name="Waller R.F."/>
            <person name="Patron N.J."/>
            <person name="Cherry J.M."/>
            <person name="Stover N.A."/>
            <person name="Krieger C.J."/>
            <person name="del Toro C."/>
            <person name="Ryder H.F."/>
            <person name="Williamson S.C."/>
            <person name="Barbeau R.A."/>
            <person name="Hamilton E.P."/>
            <person name="Orias E."/>
        </authorList>
    </citation>
    <scope>NUCLEOTIDE SEQUENCE [LARGE SCALE GENOMIC DNA]</scope>
    <source>
        <strain evidence="15">SB210</strain>
    </source>
</reference>
<dbReference type="InterPro" id="IPR029430">
    <property type="entry name" value="BBS2_N"/>
</dbReference>
<dbReference type="InterPro" id="IPR029429">
    <property type="entry name" value="BBS2_Mid"/>
</dbReference>
<evidence type="ECO:0000256" key="4">
    <source>
        <dbReference type="ARBA" id="ARBA00023069"/>
    </source>
</evidence>
<dbReference type="STRING" id="312017.Q23PP7"/>
<dbReference type="Proteomes" id="UP000009168">
    <property type="component" value="Unassembled WGS sequence"/>
</dbReference>
<dbReference type="InParanoid" id="Q23PP7"/>
<dbReference type="SUPFAM" id="SSF50978">
    <property type="entry name" value="WD40 repeat-like"/>
    <property type="match status" value="1"/>
</dbReference>
<evidence type="ECO:0000256" key="3">
    <source>
        <dbReference type="ARBA" id="ARBA00022490"/>
    </source>
</evidence>
<keyword evidence="15" id="KW-1185">Reference proteome</keyword>
<feature type="coiled-coil region" evidence="7">
    <location>
        <begin position="329"/>
        <end position="363"/>
    </location>
</feature>
<keyword evidence="4" id="KW-0969">Cilium</keyword>
<evidence type="ECO:0000259" key="13">
    <source>
        <dbReference type="Pfam" id="PF23353"/>
    </source>
</evidence>
<dbReference type="InterPro" id="IPR055379">
    <property type="entry name" value="BBS2_pf_dom"/>
</dbReference>
<evidence type="ECO:0000256" key="2">
    <source>
        <dbReference type="ARBA" id="ARBA00004245"/>
    </source>
</evidence>
<evidence type="ECO:0000256" key="5">
    <source>
        <dbReference type="ARBA" id="ARBA00023212"/>
    </source>
</evidence>
<evidence type="ECO:0000259" key="11">
    <source>
        <dbReference type="Pfam" id="PF23350"/>
    </source>
</evidence>
<protein>
    <submittedName>
        <fullName evidence="14">Bardet-biedl syndrome protein, putative</fullName>
    </submittedName>
</protein>
<dbReference type="PIRSF" id="PIRSF013684">
    <property type="entry name" value="BBS2"/>
    <property type="match status" value="1"/>
</dbReference>
<dbReference type="InterPro" id="IPR055380">
    <property type="entry name" value="BBS2_hp_dom"/>
</dbReference>
<feature type="domain" description="BBS2 C-terminal helix bundle" evidence="12">
    <location>
        <begin position="685"/>
        <end position="710"/>
    </location>
</feature>
<evidence type="ECO:0000259" key="10">
    <source>
        <dbReference type="Pfam" id="PF14783"/>
    </source>
</evidence>
<dbReference type="InterPro" id="IPR015943">
    <property type="entry name" value="WD40/YVTN_repeat-like_dom_sf"/>
</dbReference>
<dbReference type="KEGG" id="tet:TTHERM_00463860"/>
<dbReference type="Pfam" id="PF23353">
    <property type="entry name" value="BBS2_hp"/>
    <property type="match status" value="1"/>
</dbReference>
<dbReference type="Gene3D" id="2.130.10.10">
    <property type="entry name" value="YVTN repeat-like/Quinoprotein amine dehydrogenase"/>
    <property type="match status" value="1"/>
</dbReference>
<evidence type="ECO:0000259" key="12">
    <source>
        <dbReference type="Pfam" id="PF23351"/>
    </source>
</evidence>
<evidence type="ECO:0000313" key="14">
    <source>
        <dbReference type="EMBL" id="EAR98638.2"/>
    </source>
</evidence>
<dbReference type="GO" id="GO:0034464">
    <property type="term" value="C:BBSome"/>
    <property type="evidence" value="ECO:0007669"/>
    <property type="project" value="InterPro"/>
</dbReference>
<dbReference type="AlphaFoldDB" id="Q23PP7"/>
<feature type="domain" description="BBS2 hairpin" evidence="13">
    <location>
        <begin position="583"/>
        <end position="680"/>
    </location>
</feature>
<dbReference type="GO" id="GO:0036064">
    <property type="term" value="C:ciliary basal body"/>
    <property type="evidence" value="ECO:0007669"/>
    <property type="project" value="TreeGrafter"/>
</dbReference>
<dbReference type="OrthoDB" id="2120021at2759"/>